<protein>
    <submittedName>
        <fullName evidence="1">Uncharacterized protein</fullName>
    </submittedName>
</protein>
<evidence type="ECO:0000313" key="2">
    <source>
        <dbReference type="Proteomes" id="UP000220621"/>
    </source>
</evidence>
<comment type="caution">
    <text evidence="1">The sequence shown here is derived from an EMBL/GenBank/DDBJ whole genome shotgun (WGS) entry which is preliminary data.</text>
</comment>
<dbReference type="EMBL" id="NUDL01000013">
    <property type="protein sequence ID" value="PEM58206.1"/>
    <property type="molecule type" value="Genomic_DNA"/>
</dbReference>
<reference evidence="1 2" key="1">
    <citation type="submission" date="2017-09" db="EMBL/GenBank/DDBJ databases">
        <title>Large-scale bioinformatics analysis of Bacillus genomes uncovers conserved roles of natural products in bacterial physiology.</title>
        <authorList>
            <consortium name="Agbiome Team Llc"/>
            <person name="Bleich R.M."/>
            <person name="Grubbs K.J."/>
            <person name="Santa Maria K.C."/>
            <person name="Allen S.E."/>
            <person name="Farag S."/>
            <person name="Shank E.A."/>
            <person name="Bowers A."/>
        </authorList>
    </citation>
    <scope>NUCLEOTIDE SEQUENCE [LARGE SCALE GENOMIC DNA]</scope>
    <source>
        <strain evidence="1 2">AFS010764</strain>
    </source>
</reference>
<proteinExistence type="predicted"/>
<gene>
    <name evidence="1" type="ORF">CN611_05580</name>
</gene>
<name>A0A2A8BTS5_9BACI</name>
<evidence type="ECO:0000313" key="1">
    <source>
        <dbReference type="EMBL" id="PEM58206.1"/>
    </source>
</evidence>
<accession>A0A2A8BTS5</accession>
<dbReference type="RefSeq" id="WP_098101855.1">
    <property type="nucleotide sequence ID" value="NZ_NUDL01000013.1"/>
</dbReference>
<organism evidence="1 2">
    <name type="scientific">Bacillus wiedmannii</name>
    <dbReference type="NCBI Taxonomy" id="1890302"/>
    <lineage>
        <taxon>Bacteria</taxon>
        <taxon>Bacillati</taxon>
        <taxon>Bacillota</taxon>
        <taxon>Bacilli</taxon>
        <taxon>Bacillales</taxon>
        <taxon>Bacillaceae</taxon>
        <taxon>Bacillus</taxon>
        <taxon>Bacillus cereus group</taxon>
    </lineage>
</organism>
<sequence>MELIISSFVLVVIFFILSISLSGRGQRIAKEVLKELINGPEGKMLVGAAMGLVISVIIFGCFFMNLWMFNQEESIRENKILNNIHKNLIIGWWFF</sequence>
<dbReference type="Proteomes" id="UP000220621">
    <property type="component" value="Unassembled WGS sequence"/>
</dbReference>
<dbReference type="AlphaFoldDB" id="A0A2A8BTS5"/>